<evidence type="ECO:0000313" key="1">
    <source>
        <dbReference type="EMBL" id="KZS08107.1"/>
    </source>
</evidence>
<dbReference type="Proteomes" id="UP000076858">
    <property type="component" value="Unassembled WGS sequence"/>
</dbReference>
<reference evidence="1 2" key="1">
    <citation type="submission" date="2016-03" db="EMBL/GenBank/DDBJ databases">
        <title>EvidentialGene: Evidence-directed Construction of Genes on Genomes.</title>
        <authorList>
            <person name="Gilbert D.G."/>
            <person name="Choi J.-H."/>
            <person name="Mockaitis K."/>
            <person name="Colbourne J."/>
            <person name="Pfrender M."/>
        </authorList>
    </citation>
    <scope>NUCLEOTIDE SEQUENCE [LARGE SCALE GENOMIC DNA]</scope>
    <source>
        <strain evidence="1 2">Xinb3</strain>
        <tissue evidence="1">Complete organism</tissue>
    </source>
</reference>
<organism evidence="1 2">
    <name type="scientific">Daphnia magna</name>
    <dbReference type="NCBI Taxonomy" id="35525"/>
    <lineage>
        <taxon>Eukaryota</taxon>
        <taxon>Metazoa</taxon>
        <taxon>Ecdysozoa</taxon>
        <taxon>Arthropoda</taxon>
        <taxon>Crustacea</taxon>
        <taxon>Branchiopoda</taxon>
        <taxon>Diplostraca</taxon>
        <taxon>Cladocera</taxon>
        <taxon>Anomopoda</taxon>
        <taxon>Daphniidae</taxon>
        <taxon>Daphnia</taxon>
    </lineage>
</organism>
<evidence type="ECO:0000313" key="2">
    <source>
        <dbReference type="Proteomes" id="UP000076858"/>
    </source>
</evidence>
<sequence length="284" mass="32462">MENAEEDEDNVSESLAEKDLNKPMQLCFGAFHERQIPIVKGKMSDSTRKRKIKAMKDLAQELSTRAKVQTILCIVSPNKKIPTRFLESYGDHADNFLYATESGSKIQSILKVATETWIGWYPEYLTLSNFDDHYCLCKGIYGGKQPEKKNQKEQSTTIEEDTVTTKSARHAVQIAIEKAEEKRKRLQLIENQRKQTVILSSGPLEVRVLEELLCIVVMMMEVFVFILELKKSINGTIPQNFASSVKEVLVTCNQVVPFDELHSCLQSLNWVPERDSGFHRCMKI</sequence>
<accession>A0A164QW25</accession>
<protein>
    <submittedName>
        <fullName evidence="1">Uncharacterized protein</fullName>
    </submittedName>
</protein>
<dbReference type="AlphaFoldDB" id="A0A164QW25"/>
<dbReference type="EMBL" id="LRGB01002358">
    <property type="protein sequence ID" value="KZS08107.1"/>
    <property type="molecule type" value="Genomic_DNA"/>
</dbReference>
<comment type="caution">
    <text evidence="1">The sequence shown here is derived from an EMBL/GenBank/DDBJ whole genome shotgun (WGS) entry which is preliminary data.</text>
</comment>
<proteinExistence type="predicted"/>
<gene>
    <name evidence="1" type="ORF">APZ42_028031</name>
</gene>
<name>A0A164QW25_9CRUS</name>
<keyword evidence="2" id="KW-1185">Reference proteome</keyword>